<sequence>EKVPQRWLQNLRITSNRTSNTNHPLSQKLGILEQFLSIEYSYFNPWVTEKVVKPIFGHGHQTLPNVKRWWTNISEKPAWKKAIAMLKNKSF</sequence>
<accession>A0A9N9I3P0</accession>
<name>A0A9N9I3P0_9GLOM</name>
<evidence type="ECO:0000313" key="1">
    <source>
        <dbReference type="EMBL" id="CAG8720033.1"/>
    </source>
</evidence>
<dbReference type="AlphaFoldDB" id="A0A9N9I3P0"/>
<feature type="non-terminal residue" evidence="1">
    <location>
        <position position="91"/>
    </location>
</feature>
<protein>
    <submittedName>
        <fullName evidence="1">14378_t:CDS:1</fullName>
    </submittedName>
</protein>
<evidence type="ECO:0000313" key="2">
    <source>
        <dbReference type="Proteomes" id="UP000789508"/>
    </source>
</evidence>
<comment type="caution">
    <text evidence="1">The sequence shown here is derived from an EMBL/GenBank/DDBJ whole genome shotgun (WGS) entry which is preliminary data.</text>
</comment>
<dbReference type="EMBL" id="CAJVPS010025838">
    <property type="protein sequence ID" value="CAG8720033.1"/>
    <property type="molecule type" value="Genomic_DNA"/>
</dbReference>
<dbReference type="Proteomes" id="UP000789508">
    <property type="component" value="Unassembled WGS sequence"/>
</dbReference>
<dbReference type="Gene3D" id="1.20.1050.10">
    <property type="match status" value="1"/>
</dbReference>
<gene>
    <name evidence="1" type="ORF">ALEPTO_LOCUS12228</name>
</gene>
<dbReference type="SUPFAM" id="SSF47616">
    <property type="entry name" value="GST C-terminal domain-like"/>
    <property type="match status" value="1"/>
</dbReference>
<keyword evidence="2" id="KW-1185">Reference proteome</keyword>
<organism evidence="1 2">
    <name type="scientific">Ambispora leptoticha</name>
    <dbReference type="NCBI Taxonomy" id="144679"/>
    <lineage>
        <taxon>Eukaryota</taxon>
        <taxon>Fungi</taxon>
        <taxon>Fungi incertae sedis</taxon>
        <taxon>Mucoromycota</taxon>
        <taxon>Glomeromycotina</taxon>
        <taxon>Glomeromycetes</taxon>
        <taxon>Archaeosporales</taxon>
        <taxon>Ambisporaceae</taxon>
        <taxon>Ambispora</taxon>
    </lineage>
</organism>
<dbReference type="OrthoDB" id="249703at2759"/>
<proteinExistence type="predicted"/>
<reference evidence="1" key="1">
    <citation type="submission" date="2021-06" db="EMBL/GenBank/DDBJ databases">
        <authorList>
            <person name="Kallberg Y."/>
            <person name="Tangrot J."/>
            <person name="Rosling A."/>
        </authorList>
    </citation>
    <scope>NUCLEOTIDE SEQUENCE</scope>
    <source>
        <strain evidence="1">FL130A</strain>
    </source>
</reference>
<feature type="non-terminal residue" evidence="1">
    <location>
        <position position="1"/>
    </location>
</feature>
<dbReference type="InterPro" id="IPR036282">
    <property type="entry name" value="Glutathione-S-Trfase_C_sf"/>
</dbReference>